<evidence type="ECO:0000256" key="1">
    <source>
        <dbReference type="SAM" id="MobiDB-lite"/>
    </source>
</evidence>
<organism evidence="2 3">
    <name type="scientific">Ferranicluibacter rubi</name>
    <dbReference type="NCBI Taxonomy" id="2715133"/>
    <lineage>
        <taxon>Bacteria</taxon>
        <taxon>Pseudomonadati</taxon>
        <taxon>Pseudomonadota</taxon>
        <taxon>Alphaproteobacteria</taxon>
        <taxon>Hyphomicrobiales</taxon>
        <taxon>Rhizobiaceae</taxon>
        <taxon>Ferranicluibacter</taxon>
    </lineage>
</organism>
<proteinExistence type="predicted"/>
<accession>A0AA43ZI90</accession>
<feature type="region of interest" description="Disordered" evidence="1">
    <location>
        <begin position="40"/>
        <end position="63"/>
    </location>
</feature>
<evidence type="ECO:0000313" key="2">
    <source>
        <dbReference type="EMBL" id="NHT77535.1"/>
    </source>
</evidence>
<dbReference type="Proteomes" id="UP001155840">
    <property type="component" value="Unassembled WGS sequence"/>
</dbReference>
<dbReference type="RefSeq" id="WP_167130101.1">
    <property type="nucleotide sequence ID" value="NZ_JAANCM010000009.1"/>
</dbReference>
<name>A0AA43ZI90_9HYPH</name>
<evidence type="ECO:0000313" key="3">
    <source>
        <dbReference type="Proteomes" id="UP001155840"/>
    </source>
</evidence>
<comment type="caution">
    <text evidence="2">The sequence shown here is derived from an EMBL/GenBank/DDBJ whole genome shotgun (WGS) entry which is preliminary data.</text>
</comment>
<reference evidence="2" key="1">
    <citation type="submission" date="2020-03" db="EMBL/GenBank/DDBJ databases">
        <title>Ferranicluibacter endophyticum gen. nov., sp. nov., a new genus isolated from Rubus ulmifolius Schott. stem.</title>
        <authorList>
            <person name="Roca-Couso R."/>
            <person name="Flores-Felix J.D."/>
            <person name="Igual J.M."/>
            <person name="Rivas R."/>
        </authorList>
    </citation>
    <scope>NUCLEOTIDE SEQUENCE</scope>
    <source>
        <strain evidence="2">CRRU44</strain>
    </source>
</reference>
<sequence length="119" mass="13396">MLDVIEVEASSQFEIRDNRGRRHAGPFETREAAAAAMKRIDGKPPRRKYDGTPSAARLAKQADAAPGWIRDASIAHFDPHADREYRESRLGTFGPASEVRKIDPATWLAEQEKEKNPQR</sequence>
<dbReference type="EMBL" id="JAANCM010000009">
    <property type="protein sequence ID" value="NHT77535.1"/>
    <property type="molecule type" value="Genomic_DNA"/>
</dbReference>
<gene>
    <name evidence="2" type="ORF">G8E10_17615</name>
</gene>
<feature type="compositionally biased region" description="Basic and acidic residues" evidence="1">
    <location>
        <begin position="40"/>
        <end position="50"/>
    </location>
</feature>
<dbReference type="AlphaFoldDB" id="A0AA43ZI90"/>
<protein>
    <submittedName>
        <fullName evidence="2">Uncharacterized protein</fullName>
    </submittedName>
</protein>
<keyword evidence="3" id="KW-1185">Reference proteome</keyword>